<keyword evidence="4" id="KW-1185">Reference proteome</keyword>
<sequence length="193" mass="20995">MTTVPAPYARLHEDATSLLEGWTAPNAPQDSLRREFLAVLAAEPRAMWRHGTGVHLTASCLVLDADRSQVLLTLHAKIGIWLPFGGHVEPEDRSVRGAAARETREESGLVGLELGDLVDLDRHALPASQYSACAEHLDLRFVAVDPAGRSAPVVSDESEDVRWWPLDRLPAPIGEDVERLVRAGIAGVIPPRP</sequence>
<evidence type="ECO:0000256" key="1">
    <source>
        <dbReference type="ARBA" id="ARBA00005582"/>
    </source>
</evidence>
<dbReference type="CDD" id="cd03674">
    <property type="entry name" value="NUDIX_Hydrolase"/>
    <property type="match status" value="1"/>
</dbReference>
<dbReference type="PROSITE" id="PS51462">
    <property type="entry name" value="NUDIX"/>
    <property type="match status" value="1"/>
</dbReference>
<dbReference type="PANTHER" id="PTHR43736:SF1">
    <property type="entry name" value="DIHYDRONEOPTERIN TRIPHOSPHATE DIPHOSPHATASE"/>
    <property type="match status" value="1"/>
</dbReference>
<dbReference type="Pfam" id="PF00293">
    <property type="entry name" value="NUDIX"/>
    <property type="match status" value="1"/>
</dbReference>
<dbReference type="EMBL" id="SMNA01000001">
    <property type="protein sequence ID" value="TDE99146.1"/>
    <property type="molecule type" value="Genomic_DNA"/>
</dbReference>
<dbReference type="Gene3D" id="3.90.79.10">
    <property type="entry name" value="Nucleoside Triphosphate Pyrophosphohydrolase"/>
    <property type="match status" value="1"/>
</dbReference>
<evidence type="ECO:0000313" key="3">
    <source>
        <dbReference type="EMBL" id="TDE99146.1"/>
    </source>
</evidence>
<gene>
    <name evidence="3" type="ORF">EXU48_00555</name>
</gene>
<evidence type="ECO:0000313" key="4">
    <source>
        <dbReference type="Proteomes" id="UP000504882"/>
    </source>
</evidence>
<comment type="similarity">
    <text evidence="1">Belongs to the Nudix hydrolase family.</text>
</comment>
<comment type="caution">
    <text evidence="3">The sequence shown here is derived from an EMBL/GenBank/DDBJ whole genome shotgun (WGS) entry which is preliminary data.</text>
</comment>
<dbReference type="InterPro" id="IPR000086">
    <property type="entry name" value="NUDIX_hydrolase_dom"/>
</dbReference>
<reference evidence="3 4" key="1">
    <citation type="submission" date="2019-03" db="EMBL/GenBank/DDBJ databases">
        <title>Genomic features of bacteria from cold environments.</title>
        <authorList>
            <person name="Shen L."/>
        </authorList>
    </citation>
    <scope>NUCLEOTIDE SEQUENCE [LARGE SCALE GENOMIC DNA]</scope>
    <source>
        <strain evidence="4">T3246-1</strain>
    </source>
</reference>
<dbReference type="Proteomes" id="UP000504882">
    <property type="component" value="Unassembled WGS sequence"/>
</dbReference>
<feature type="domain" description="Nudix hydrolase" evidence="2">
    <location>
        <begin position="53"/>
        <end position="193"/>
    </location>
</feature>
<dbReference type="InterPro" id="IPR015797">
    <property type="entry name" value="NUDIX_hydrolase-like_dom_sf"/>
</dbReference>
<dbReference type="PANTHER" id="PTHR43736">
    <property type="entry name" value="ADP-RIBOSE PYROPHOSPHATASE"/>
    <property type="match status" value="1"/>
</dbReference>
<protein>
    <submittedName>
        <fullName evidence="3">NUDIX domain-containing protein</fullName>
    </submittedName>
</protein>
<proteinExistence type="inferred from homology"/>
<name>A0ABY2E9F9_9MICO</name>
<dbReference type="SUPFAM" id="SSF55811">
    <property type="entry name" value="Nudix"/>
    <property type="match status" value="1"/>
</dbReference>
<evidence type="ECO:0000259" key="2">
    <source>
        <dbReference type="PROSITE" id="PS51462"/>
    </source>
</evidence>
<accession>A0ABY2E9F9</accession>
<organism evidence="3 4">
    <name type="scientific">Occultella glacieicola</name>
    <dbReference type="NCBI Taxonomy" id="2518684"/>
    <lineage>
        <taxon>Bacteria</taxon>
        <taxon>Bacillati</taxon>
        <taxon>Actinomycetota</taxon>
        <taxon>Actinomycetes</taxon>
        <taxon>Micrococcales</taxon>
        <taxon>Ruaniaceae</taxon>
        <taxon>Occultella</taxon>
    </lineage>
</organism>